<feature type="compositionally biased region" description="Low complexity" evidence="6">
    <location>
        <begin position="1"/>
        <end position="17"/>
    </location>
</feature>
<keyword evidence="8" id="KW-1185">Reference proteome</keyword>
<name>A0A914GUW5_GLORO</name>
<evidence type="ECO:0000256" key="2">
    <source>
        <dbReference type="ARBA" id="ARBA00022737"/>
    </source>
</evidence>
<dbReference type="InterPro" id="IPR036236">
    <property type="entry name" value="Znf_C2H2_sf"/>
</dbReference>
<dbReference type="WBParaSite" id="Gr19_v10_g1141.t1">
    <property type="protein sequence ID" value="Gr19_v10_g1141.t1"/>
    <property type="gene ID" value="Gr19_v10_g1141"/>
</dbReference>
<evidence type="ECO:0000256" key="4">
    <source>
        <dbReference type="ARBA" id="ARBA00022833"/>
    </source>
</evidence>
<dbReference type="PANTHER" id="PTHR24379">
    <property type="entry name" value="KRAB AND ZINC FINGER DOMAIN-CONTAINING"/>
    <property type="match status" value="1"/>
</dbReference>
<feature type="compositionally biased region" description="Basic and acidic residues" evidence="6">
    <location>
        <begin position="72"/>
        <end position="85"/>
    </location>
</feature>
<feature type="region of interest" description="Disordered" evidence="6">
    <location>
        <begin position="47"/>
        <end position="97"/>
    </location>
</feature>
<dbReference type="Pfam" id="PF13912">
    <property type="entry name" value="zf-C2H2_6"/>
    <property type="match status" value="1"/>
</dbReference>
<feature type="region of interest" description="Disordered" evidence="6">
    <location>
        <begin position="1"/>
        <end position="29"/>
    </location>
</feature>
<dbReference type="SUPFAM" id="SSF57667">
    <property type="entry name" value="beta-beta-alpha zinc fingers"/>
    <property type="match status" value="1"/>
</dbReference>
<dbReference type="AlphaFoldDB" id="A0A914GUW5"/>
<feature type="region of interest" description="Disordered" evidence="6">
    <location>
        <begin position="552"/>
        <end position="575"/>
    </location>
</feature>
<feature type="region of interest" description="Disordered" evidence="6">
    <location>
        <begin position="399"/>
        <end position="456"/>
    </location>
</feature>
<feature type="domain" description="C2H2-type" evidence="7">
    <location>
        <begin position="205"/>
        <end position="233"/>
    </location>
</feature>
<evidence type="ECO:0000256" key="1">
    <source>
        <dbReference type="ARBA" id="ARBA00022723"/>
    </source>
</evidence>
<feature type="domain" description="C2H2-type" evidence="7">
    <location>
        <begin position="611"/>
        <end position="638"/>
    </location>
</feature>
<evidence type="ECO:0000259" key="7">
    <source>
        <dbReference type="PROSITE" id="PS50157"/>
    </source>
</evidence>
<feature type="compositionally biased region" description="Basic and acidic residues" evidence="6">
    <location>
        <begin position="401"/>
        <end position="410"/>
    </location>
</feature>
<sequence length="642" mass="71175">MSANGDNTGNGNNCGDGSPTEKLTADDSAAVKTESYWNEVQCDVELSEQSAAEESVEQPLSVASCRPGSDQVEEKPSDDIRRSPSDEQSNGKSLEFGPFMGSSPNAFECQQCSSQLGTFEQFIKHMRTVHLQHCDGPTPSLLAKCQCHICGRHLVTNRVEFNMHLADHLLDSRTNWHCQKCHVKQFDRANDIREHLVQCHSHIIYRCAICLELFAERDDLADHLLTRHSVKEQKFHCLACEVPFESRVAFELHIGQVHAIDGHRRHSKRQHQQTNSPRGAEMKKESSNGGTASKSPKFVQFASSTVPPQNKGLKCVVCDVQCPDELSLDQHRLFEHCKVPHGDRCGVCRRPLDSLASFVNHSLAHRNPVNEEVHCVVCRQLVRGEVQLQMHGRYHLAALPSDREGTKNDANEDCAGQGDGLLEKDGDSVAEAEEQPRGHCSSPAADAGTPSTPDTVPTMQCPSCKMIMSSSEDYAKHLLLHVVVGSLADVGGGPFGDNGNGTFGDNDGGGDSSLQATQNRKSQLLMNCARCGRTFDTFVELNSHMLEHLRENIGGSGRKSPMGKHRPKGRHEPLTHCQKEPIRCDKCKQTFASMGRFIVHRRRHKMERTLAKCRICDRRFANKAQLDEHTSAHSAKLQLLGR</sequence>
<accession>A0A914GUW5</accession>
<dbReference type="PANTHER" id="PTHR24379:SF121">
    <property type="entry name" value="C2H2-TYPE DOMAIN-CONTAINING PROTEIN"/>
    <property type="match status" value="1"/>
</dbReference>
<evidence type="ECO:0000256" key="5">
    <source>
        <dbReference type="PROSITE-ProRule" id="PRU00042"/>
    </source>
</evidence>
<dbReference type="SMART" id="SM00355">
    <property type="entry name" value="ZnF_C2H2"/>
    <property type="match status" value="12"/>
</dbReference>
<keyword evidence="4" id="KW-0862">Zinc</keyword>
<proteinExistence type="predicted"/>
<feature type="region of interest" description="Disordered" evidence="6">
    <location>
        <begin position="261"/>
        <end position="295"/>
    </location>
</feature>
<evidence type="ECO:0000313" key="9">
    <source>
        <dbReference type="WBParaSite" id="Gr19_v10_g1141.t1"/>
    </source>
</evidence>
<feature type="domain" description="C2H2-type" evidence="7">
    <location>
        <begin position="526"/>
        <end position="553"/>
    </location>
</feature>
<protein>
    <submittedName>
        <fullName evidence="9">C2H2-type domain-containing protein</fullName>
    </submittedName>
</protein>
<feature type="domain" description="C2H2-type" evidence="7">
    <location>
        <begin position="582"/>
        <end position="609"/>
    </location>
</feature>
<evidence type="ECO:0000313" key="8">
    <source>
        <dbReference type="Proteomes" id="UP000887572"/>
    </source>
</evidence>
<dbReference type="GO" id="GO:0008270">
    <property type="term" value="F:zinc ion binding"/>
    <property type="evidence" value="ECO:0007669"/>
    <property type="project" value="UniProtKB-KW"/>
</dbReference>
<dbReference type="InterPro" id="IPR013087">
    <property type="entry name" value="Znf_C2H2_type"/>
</dbReference>
<evidence type="ECO:0000256" key="3">
    <source>
        <dbReference type="ARBA" id="ARBA00022771"/>
    </source>
</evidence>
<evidence type="ECO:0000256" key="6">
    <source>
        <dbReference type="SAM" id="MobiDB-lite"/>
    </source>
</evidence>
<dbReference type="Gene3D" id="3.30.160.60">
    <property type="entry name" value="Classic Zinc Finger"/>
    <property type="match status" value="2"/>
</dbReference>
<dbReference type="Pfam" id="PF12874">
    <property type="entry name" value="zf-met"/>
    <property type="match status" value="2"/>
</dbReference>
<keyword evidence="1" id="KW-0479">Metal-binding</keyword>
<keyword evidence="3 5" id="KW-0863">Zinc-finger</keyword>
<keyword evidence="2" id="KW-0677">Repeat</keyword>
<dbReference type="PROSITE" id="PS50157">
    <property type="entry name" value="ZINC_FINGER_C2H2_2"/>
    <property type="match status" value="5"/>
</dbReference>
<dbReference type="Proteomes" id="UP000887572">
    <property type="component" value="Unplaced"/>
</dbReference>
<feature type="domain" description="C2H2-type" evidence="7">
    <location>
        <begin position="107"/>
        <end position="130"/>
    </location>
</feature>
<dbReference type="PROSITE" id="PS00028">
    <property type="entry name" value="ZINC_FINGER_C2H2_1"/>
    <property type="match status" value="7"/>
</dbReference>
<reference evidence="9" key="1">
    <citation type="submission" date="2022-11" db="UniProtKB">
        <authorList>
            <consortium name="WormBaseParasite"/>
        </authorList>
    </citation>
    <scope>IDENTIFICATION</scope>
</reference>
<organism evidence="8 9">
    <name type="scientific">Globodera rostochiensis</name>
    <name type="common">Golden nematode worm</name>
    <name type="synonym">Heterodera rostochiensis</name>
    <dbReference type="NCBI Taxonomy" id="31243"/>
    <lineage>
        <taxon>Eukaryota</taxon>
        <taxon>Metazoa</taxon>
        <taxon>Ecdysozoa</taxon>
        <taxon>Nematoda</taxon>
        <taxon>Chromadorea</taxon>
        <taxon>Rhabditida</taxon>
        <taxon>Tylenchina</taxon>
        <taxon>Tylenchomorpha</taxon>
        <taxon>Tylenchoidea</taxon>
        <taxon>Heteroderidae</taxon>
        <taxon>Heteroderinae</taxon>
        <taxon>Globodera</taxon>
    </lineage>
</organism>